<dbReference type="Proteomes" id="UP001218218">
    <property type="component" value="Unassembled WGS sequence"/>
</dbReference>
<proteinExistence type="predicted"/>
<gene>
    <name evidence="1" type="ORF">DFH08DRAFT_157878</name>
</gene>
<reference evidence="1" key="1">
    <citation type="submission" date="2023-03" db="EMBL/GenBank/DDBJ databases">
        <title>Massive genome expansion in bonnet fungi (Mycena s.s.) driven by repeated elements and novel gene families across ecological guilds.</title>
        <authorList>
            <consortium name="Lawrence Berkeley National Laboratory"/>
            <person name="Harder C.B."/>
            <person name="Miyauchi S."/>
            <person name="Viragh M."/>
            <person name="Kuo A."/>
            <person name="Thoen E."/>
            <person name="Andreopoulos B."/>
            <person name="Lu D."/>
            <person name="Skrede I."/>
            <person name="Drula E."/>
            <person name="Henrissat B."/>
            <person name="Morin E."/>
            <person name="Kohler A."/>
            <person name="Barry K."/>
            <person name="LaButti K."/>
            <person name="Morin E."/>
            <person name="Salamov A."/>
            <person name="Lipzen A."/>
            <person name="Mereny Z."/>
            <person name="Hegedus B."/>
            <person name="Baldrian P."/>
            <person name="Stursova M."/>
            <person name="Weitz H."/>
            <person name="Taylor A."/>
            <person name="Grigoriev I.V."/>
            <person name="Nagy L.G."/>
            <person name="Martin F."/>
            <person name="Kauserud H."/>
        </authorList>
    </citation>
    <scope>NUCLEOTIDE SEQUENCE</scope>
    <source>
        <strain evidence="1">CBHHK002</strain>
    </source>
</reference>
<accession>A0AAD7A2G0</accession>
<keyword evidence="2" id="KW-1185">Reference proteome</keyword>
<evidence type="ECO:0000313" key="2">
    <source>
        <dbReference type="Proteomes" id="UP001218218"/>
    </source>
</evidence>
<evidence type="ECO:0000313" key="1">
    <source>
        <dbReference type="EMBL" id="KAJ7348149.1"/>
    </source>
</evidence>
<protein>
    <submittedName>
        <fullName evidence="1">Uncharacterized protein</fullName>
    </submittedName>
</protein>
<sequence length="165" mass="19432">MRSATFKLPLRIRRRRSYLFRFCIGLLAFPSAKQVFHSRYHQQKVGRPSHVIFEAFHCHWFPEYSRYFGFGLSPHLQVAMLPAKVGRLPRAPLSSSKFRVKKGCLPDRWYLHHRTEIVARFIQLWVDISLLTSTFHLPLMHSRNSVSHSAFFQRHSSRDSHPSSS</sequence>
<comment type="caution">
    <text evidence="1">The sequence shown here is derived from an EMBL/GenBank/DDBJ whole genome shotgun (WGS) entry which is preliminary data.</text>
</comment>
<dbReference type="AlphaFoldDB" id="A0AAD7A2G0"/>
<dbReference type="EMBL" id="JARIHO010000018">
    <property type="protein sequence ID" value="KAJ7348149.1"/>
    <property type="molecule type" value="Genomic_DNA"/>
</dbReference>
<name>A0AAD7A2G0_9AGAR</name>
<organism evidence="1 2">
    <name type="scientific">Mycena albidolilacea</name>
    <dbReference type="NCBI Taxonomy" id="1033008"/>
    <lineage>
        <taxon>Eukaryota</taxon>
        <taxon>Fungi</taxon>
        <taxon>Dikarya</taxon>
        <taxon>Basidiomycota</taxon>
        <taxon>Agaricomycotina</taxon>
        <taxon>Agaricomycetes</taxon>
        <taxon>Agaricomycetidae</taxon>
        <taxon>Agaricales</taxon>
        <taxon>Marasmiineae</taxon>
        <taxon>Mycenaceae</taxon>
        <taxon>Mycena</taxon>
    </lineage>
</organism>